<feature type="repeat" description="Solcar" evidence="6">
    <location>
        <begin position="141"/>
        <end position="247"/>
    </location>
</feature>
<keyword evidence="4" id="KW-1133">Transmembrane helix</keyword>
<feature type="domain" description="DUF2293" evidence="8">
    <location>
        <begin position="506"/>
        <end position="594"/>
    </location>
</feature>
<evidence type="ECO:0000256" key="3">
    <source>
        <dbReference type="ARBA" id="ARBA00022792"/>
    </source>
</evidence>
<keyword evidence="2 6" id="KW-0812">Transmembrane</keyword>
<feature type="region of interest" description="Disordered" evidence="7">
    <location>
        <begin position="325"/>
        <end position="348"/>
    </location>
</feature>
<dbReference type="AlphaFoldDB" id="A0A8H4RU24"/>
<organism evidence="9 10">
    <name type="scientific">Cudoniella acicularis</name>
    <dbReference type="NCBI Taxonomy" id="354080"/>
    <lineage>
        <taxon>Eukaryota</taxon>
        <taxon>Fungi</taxon>
        <taxon>Dikarya</taxon>
        <taxon>Ascomycota</taxon>
        <taxon>Pezizomycotina</taxon>
        <taxon>Leotiomycetes</taxon>
        <taxon>Helotiales</taxon>
        <taxon>Tricladiaceae</taxon>
        <taxon>Cudoniella</taxon>
    </lineage>
</organism>
<keyword evidence="10" id="KW-1185">Reference proteome</keyword>
<evidence type="ECO:0000256" key="7">
    <source>
        <dbReference type="SAM" id="MobiDB-lite"/>
    </source>
</evidence>
<feature type="repeat" description="Solcar" evidence="6">
    <location>
        <begin position="32"/>
        <end position="114"/>
    </location>
</feature>
<keyword evidence="3" id="KW-0999">Mitochondrion inner membrane</keyword>
<feature type="region of interest" description="Disordered" evidence="7">
    <location>
        <begin position="1171"/>
        <end position="1204"/>
    </location>
</feature>
<feature type="region of interest" description="Disordered" evidence="7">
    <location>
        <begin position="818"/>
        <end position="847"/>
    </location>
</feature>
<evidence type="ECO:0000256" key="6">
    <source>
        <dbReference type="PROSITE-ProRule" id="PRU00282"/>
    </source>
</evidence>
<comment type="subcellular location">
    <subcellularLocation>
        <location evidence="1">Membrane</location>
        <topology evidence="1">Multi-pass membrane protein</topology>
    </subcellularLocation>
</comment>
<dbReference type="PROSITE" id="PS50920">
    <property type="entry name" value="SOLCAR"/>
    <property type="match status" value="2"/>
</dbReference>
<dbReference type="GO" id="GO:0016020">
    <property type="term" value="C:membrane"/>
    <property type="evidence" value="ECO:0007669"/>
    <property type="project" value="UniProtKB-SubCell"/>
</dbReference>
<feature type="region of interest" description="Disordered" evidence="7">
    <location>
        <begin position="1136"/>
        <end position="1159"/>
    </location>
</feature>
<feature type="compositionally biased region" description="Low complexity" evidence="7">
    <location>
        <begin position="636"/>
        <end position="656"/>
    </location>
</feature>
<dbReference type="SUPFAM" id="SSF103506">
    <property type="entry name" value="Mitochondrial carrier"/>
    <property type="match status" value="1"/>
</dbReference>
<feature type="compositionally biased region" description="Polar residues" evidence="7">
    <location>
        <begin position="1136"/>
        <end position="1146"/>
    </location>
</feature>
<protein>
    <recommendedName>
        <fullName evidence="8">DUF2293 domain-containing protein</fullName>
    </recommendedName>
</protein>
<proteinExistence type="predicted"/>
<dbReference type="EMBL" id="JAAMPI010000148">
    <property type="protein sequence ID" value="KAF4634974.1"/>
    <property type="molecule type" value="Genomic_DNA"/>
</dbReference>
<feature type="region of interest" description="Disordered" evidence="7">
    <location>
        <begin position="718"/>
        <end position="742"/>
    </location>
</feature>
<keyword evidence="3" id="KW-0496">Mitochondrion</keyword>
<evidence type="ECO:0000256" key="2">
    <source>
        <dbReference type="ARBA" id="ARBA00022692"/>
    </source>
</evidence>
<dbReference type="Gene3D" id="1.50.40.10">
    <property type="entry name" value="Mitochondrial carrier domain"/>
    <property type="match status" value="2"/>
</dbReference>
<reference evidence="9 10" key="1">
    <citation type="submission" date="2020-03" db="EMBL/GenBank/DDBJ databases">
        <title>Draft Genome Sequence of Cudoniella acicularis.</title>
        <authorList>
            <person name="Buettner E."/>
            <person name="Kellner H."/>
        </authorList>
    </citation>
    <scope>NUCLEOTIDE SEQUENCE [LARGE SCALE GENOMIC DNA]</scope>
    <source>
        <strain evidence="9 10">DSM 108380</strain>
    </source>
</reference>
<dbReference type="InterPro" id="IPR018744">
    <property type="entry name" value="DUF2293"/>
</dbReference>
<feature type="region of interest" description="Disordered" evidence="7">
    <location>
        <begin position="1"/>
        <end position="25"/>
    </location>
</feature>
<evidence type="ECO:0000256" key="5">
    <source>
        <dbReference type="ARBA" id="ARBA00023136"/>
    </source>
</evidence>
<keyword evidence="5 6" id="KW-0472">Membrane</keyword>
<feature type="region of interest" description="Disordered" evidence="7">
    <location>
        <begin position="614"/>
        <end position="704"/>
    </location>
</feature>
<dbReference type="OrthoDB" id="5288828at2759"/>
<dbReference type="Pfam" id="PF10056">
    <property type="entry name" value="DUF2293"/>
    <property type="match status" value="1"/>
</dbReference>
<dbReference type="PANTHER" id="PTHR38113">
    <property type="match status" value="1"/>
</dbReference>
<feature type="compositionally biased region" description="Polar residues" evidence="7">
    <location>
        <begin position="660"/>
        <end position="677"/>
    </location>
</feature>
<accession>A0A8H4RU24</accession>
<evidence type="ECO:0000313" key="9">
    <source>
        <dbReference type="EMBL" id="KAF4634974.1"/>
    </source>
</evidence>
<evidence type="ECO:0000256" key="1">
    <source>
        <dbReference type="ARBA" id="ARBA00004141"/>
    </source>
</evidence>
<dbReference type="Proteomes" id="UP000566819">
    <property type="component" value="Unassembled WGS sequence"/>
</dbReference>
<feature type="compositionally biased region" description="Basic and acidic residues" evidence="7">
    <location>
        <begin position="336"/>
        <end position="348"/>
    </location>
</feature>
<evidence type="ECO:0000256" key="4">
    <source>
        <dbReference type="ARBA" id="ARBA00022989"/>
    </source>
</evidence>
<dbReference type="InterPro" id="IPR023395">
    <property type="entry name" value="MCP_dom_sf"/>
</dbReference>
<feature type="compositionally biased region" description="Basic and acidic residues" evidence="7">
    <location>
        <begin position="1059"/>
        <end position="1074"/>
    </location>
</feature>
<evidence type="ECO:0000313" key="10">
    <source>
        <dbReference type="Proteomes" id="UP000566819"/>
    </source>
</evidence>
<feature type="compositionally biased region" description="Acidic residues" evidence="7">
    <location>
        <begin position="616"/>
        <end position="635"/>
    </location>
</feature>
<feature type="compositionally biased region" description="Basic and acidic residues" evidence="7">
    <location>
        <begin position="1172"/>
        <end position="1204"/>
    </location>
</feature>
<feature type="compositionally biased region" description="Polar residues" evidence="7">
    <location>
        <begin position="818"/>
        <end position="829"/>
    </location>
</feature>
<gene>
    <name evidence="9" type="ORF">G7Y89_g3124</name>
</gene>
<sequence length="1235" mass="138790">MPPNSTPHGGSIQQDQMAGKAIGGERRQKRWVKRYRTEVAASVSSVLSTFSAFPLDSVKTRMQTYKYNSFADCVRHTYQTEKLRGFFRGVTAPMASVTLVRTISFSVYQRSKYTYAAWFKRHFGLDPLVHVNTPGTYPTFSTVACFGAAGATAGSFITLVACPFELTKVSAQVSVLMADHNKASTSDPLNSRGVAASYQNKGTFQTAKNIVKHRGIAGLYSGFNLHLLRDTLGTAIYFMTYESSKQLLTTYTGDRSPTNPLAVLFAGGLCGVASWALIYPIDSAKSIYQRNCLTVCKGQEVKKAPKIQFLNKLVAMARTKNKVGKPIKAKRPPGRMTKEERRAQKLEQRKKEKAKITADMWAAPAPSHLVAKLDMPRVKSKYQSYFEFAENTEKKEKKLEFQVTNDSKPPPGFAFVPIGDPDLTKACKELSRERDAMIFIVSGSKEEKSKISEHMYRTGYHFREMIVDEARDIVGETVLTRPTITPGQIEPIPDSQEEINKQADAAIRDLFPRIPHTDRTMIIEHAFKKGAQFHGEPTVGLQADLPLSRRVQLAVLAHIRHTHTRYDKLLRETTWMNARKVVEPVCLDVLVKWRGDEETGRDQMDEILREVVIITDSEEEDDSSSEDDSSEEEGEVTSPSTTETPSQPSSRNQPRPVQLENRSGPQSNAVQQSNGNTAEIGAVSSRTRAKRKGKIPKEKQVQRGFKRYQAAWDDALNRRQGSTAPPNSHHVNTPFEGLASRRPVPAINSPLPSMGQHPGATQTSMYRNPEINNGGQVRYDNEPGMRPDPYYSQYRVPTGVLHRNEVIVRPPFEQHINQDVPTRLGTPSQHTREQRPPQVVRASPQRHGLQDMLVPSIETASSDVIGPSVRLDEWRNINDSFNYRQESYPRPVVESRRPSPPRRQVIVLDDDDGPQLKRRRVVVEDDSGRFRPLPSRDYNVHAPVEAVDSHLLPPSSVQPRDFLNRRPAVLSESSQGMFRDTRSSHFASTERIPIYDAPEPGYLARPPERFRRADLDASQLDASTIIRIASPAPHDQRSEPVFYRPLHEGVNGSQSMRNSENDRGFRQMEPDYRGAHAQRPPSPSFPVPSRVSRSYDLGPGRAVIDQAFIHNFSQSRLDGPIPQSRDGYSVVQERSQNFGGPSNLSHGYQDHSARSYATPPARARSPAAYVERPIHHGEGVRRPTAHEDRHTDEQGRYEPENRPPIFVRERVMAPSGGPPTYVRPMPTRRQVVVHD</sequence>
<feature type="compositionally biased region" description="Polar residues" evidence="7">
    <location>
        <begin position="1"/>
        <end position="16"/>
    </location>
</feature>
<feature type="region of interest" description="Disordered" evidence="7">
    <location>
        <begin position="1046"/>
        <end position="1093"/>
    </location>
</feature>
<feature type="compositionally biased region" description="Polar residues" evidence="7">
    <location>
        <begin position="719"/>
        <end position="731"/>
    </location>
</feature>
<dbReference type="InterPro" id="IPR018108">
    <property type="entry name" value="MCP_transmembrane"/>
</dbReference>
<comment type="caution">
    <text evidence="9">The sequence shown here is derived from an EMBL/GenBank/DDBJ whole genome shotgun (WGS) entry which is preliminary data.</text>
</comment>
<feature type="region of interest" description="Disordered" evidence="7">
    <location>
        <begin position="887"/>
        <end position="913"/>
    </location>
</feature>
<dbReference type="PANTHER" id="PTHR38113:SF1">
    <property type="entry name" value="DUF2293 DOMAIN-CONTAINING PROTEIN"/>
    <property type="match status" value="1"/>
</dbReference>
<dbReference type="Pfam" id="PF00153">
    <property type="entry name" value="Mito_carr"/>
    <property type="match status" value="2"/>
</dbReference>
<name>A0A8H4RU24_9HELO</name>
<evidence type="ECO:0000259" key="8">
    <source>
        <dbReference type="Pfam" id="PF10056"/>
    </source>
</evidence>